<dbReference type="PATRIC" id="fig|157838.3.peg.270"/>
<dbReference type="InterPro" id="IPR001387">
    <property type="entry name" value="Cro/C1-type_HTH"/>
</dbReference>
<dbReference type="GO" id="GO:0003677">
    <property type="term" value="F:DNA binding"/>
    <property type="evidence" value="ECO:0007669"/>
    <property type="project" value="InterPro"/>
</dbReference>
<dbReference type="CDD" id="cd00093">
    <property type="entry name" value="HTH_XRE"/>
    <property type="match status" value="1"/>
</dbReference>
<reference evidence="2 3" key="1">
    <citation type="submission" date="2015-09" db="EMBL/GenBank/DDBJ databases">
        <title>Genome sequencing project for genomic taxonomy and phylogenomics of Bacillus-like bacteria.</title>
        <authorList>
            <person name="Liu B."/>
            <person name="Wang J."/>
            <person name="Zhu Y."/>
            <person name="Liu G."/>
            <person name="Chen Q."/>
            <person name="Chen Z."/>
            <person name="Lan J."/>
            <person name="Che J."/>
            <person name="Ge C."/>
            <person name="Shi H."/>
            <person name="Pan Z."/>
            <person name="Liu X."/>
        </authorList>
    </citation>
    <scope>NUCLEOTIDE SEQUENCE [LARGE SCALE GENOMIC DNA]</scope>
    <source>
        <strain evidence="2 3">LMG 18435</strain>
    </source>
</reference>
<dbReference type="RefSeq" id="WP_055737984.1">
    <property type="nucleotide sequence ID" value="NZ_JAAIWL010000017.1"/>
</dbReference>
<dbReference type="Proteomes" id="UP000051888">
    <property type="component" value="Unassembled WGS sequence"/>
</dbReference>
<dbReference type="PROSITE" id="PS50943">
    <property type="entry name" value="HTH_CROC1"/>
    <property type="match status" value="1"/>
</dbReference>
<keyword evidence="3" id="KW-1185">Reference proteome</keyword>
<evidence type="ECO:0000259" key="1">
    <source>
        <dbReference type="PROSITE" id="PS50943"/>
    </source>
</evidence>
<name>A0A0Q3WUR6_9BACI</name>
<dbReference type="STRING" id="157838.AN964_01250"/>
<dbReference type="EMBL" id="LJJC01000004">
    <property type="protein sequence ID" value="KQL52303.1"/>
    <property type="molecule type" value="Genomic_DNA"/>
</dbReference>
<gene>
    <name evidence="2" type="ORF">AN964_01250</name>
</gene>
<organism evidence="2 3">
    <name type="scientific">Heyndrickxia shackletonii</name>
    <dbReference type="NCBI Taxonomy" id="157838"/>
    <lineage>
        <taxon>Bacteria</taxon>
        <taxon>Bacillati</taxon>
        <taxon>Bacillota</taxon>
        <taxon>Bacilli</taxon>
        <taxon>Bacillales</taxon>
        <taxon>Bacillaceae</taxon>
        <taxon>Heyndrickxia</taxon>
    </lineage>
</organism>
<dbReference type="AlphaFoldDB" id="A0A0Q3WUR6"/>
<dbReference type="Gene3D" id="1.10.260.40">
    <property type="entry name" value="lambda repressor-like DNA-binding domains"/>
    <property type="match status" value="1"/>
</dbReference>
<proteinExistence type="predicted"/>
<feature type="domain" description="HTH cro/C1-type" evidence="1">
    <location>
        <begin position="14"/>
        <end position="67"/>
    </location>
</feature>
<comment type="caution">
    <text evidence="2">The sequence shown here is derived from an EMBL/GenBank/DDBJ whole genome shotgun (WGS) entry which is preliminary data.</text>
</comment>
<dbReference type="InterPro" id="IPR010982">
    <property type="entry name" value="Lambda_DNA-bd_dom_sf"/>
</dbReference>
<evidence type="ECO:0000313" key="3">
    <source>
        <dbReference type="Proteomes" id="UP000051888"/>
    </source>
</evidence>
<dbReference type="SMART" id="SM00530">
    <property type="entry name" value="HTH_XRE"/>
    <property type="match status" value="1"/>
</dbReference>
<protein>
    <submittedName>
        <fullName evidence="2">XRE family transcriptional regulator</fullName>
    </submittedName>
</protein>
<accession>A0A0Q3WUR6</accession>
<sequence length="151" mass="17631">MNRDQVIELISNKFRLIRLEKGYSQEKMAEVIGISKKTLVQIEKGRTLSGWTNAVAICALFQDSEVLQSILGNEPLEVMETIAHNGINRPKEKSLGGKVWWKEIVTKGRFRLQQNLISQHYRILDDKHYRWFSSFDKEETLRRLNELDNQG</sequence>
<dbReference type="Pfam" id="PF01381">
    <property type="entry name" value="HTH_3"/>
    <property type="match status" value="1"/>
</dbReference>
<evidence type="ECO:0000313" key="2">
    <source>
        <dbReference type="EMBL" id="KQL52303.1"/>
    </source>
</evidence>
<dbReference type="OrthoDB" id="1796720at2"/>
<dbReference type="SUPFAM" id="SSF47413">
    <property type="entry name" value="lambda repressor-like DNA-binding domains"/>
    <property type="match status" value="1"/>
</dbReference>